<reference evidence="2" key="2">
    <citation type="submission" date="2020-05" db="UniProtKB">
        <authorList>
            <consortium name="EnsemblMetazoa"/>
        </authorList>
    </citation>
    <scope>IDENTIFICATION</scope>
</reference>
<evidence type="ECO:0000313" key="3">
    <source>
        <dbReference type="Proteomes" id="UP000030765"/>
    </source>
</evidence>
<dbReference type="EnsemblMetazoa" id="ASIC015168-RA">
    <property type="protein sequence ID" value="ASIC015168-PA"/>
    <property type="gene ID" value="ASIC015168"/>
</dbReference>
<dbReference type="Proteomes" id="UP000030765">
    <property type="component" value="Unassembled WGS sequence"/>
</dbReference>
<gene>
    <name evidence="1" type="ORF">ZHAS_00015168</name>
</gene>
<dbReference type="AlphaFoldDB" id="A0A084WA75"/>
<name>A0A084WA75_ANOSI</name>
<dbReference type="EMBL" id="ATLV01022048">
    <property type="status" value="NOT_ANNOTATED_CDS"/>
    <property type="molecule type" value="Genomic_DNA"/>
</dbReference>
<dbReference type="VEuPathDB" id="VectorBase:ASIC015168"/>
<evidence type="ECO:0000313" key="1">
    <source>
        <dbReference type="EMBL" id="KFB47119.1"/>
    </source>
</evidence>
<keyword evidence="3" id="KW-1185">Reference proteome</keyword>
<proteinExistence type="predicted"/>
<sequence>MTTAAMKRMNTHGTTTLAGAASGRGLLLPMPDTTTTTTHSLGGTPVGVVAVGTIAFYPSGGKCTPSRVRYEKRNPEVVLRNEYFRRVCRGFEKATPQSGRRRCSTTTGKLLDVHAMFQALPPIGLHLSADVLEQTNGAALHVTPPQRRVVFCSRCQAL</sequence>
<reference evidence="1 3" key="1">
    <citation type="journal article" date="2014" name="BMC Genomics">
        <title>Genome sequence of Anopheles sinensis provides insight into genetics basis of mosquito competence for malaria parasites.</title>
        <authorList>
            <person name="Zhou D."/>
            <person name="Zhang D."/>
            <person name="Ding G."/>
            <person name="Shi L."/>
            <person name="Hou Q."/>
            <person name="Ye Y."/>
            <person name="Xu Y."/>
            <person name="Zhou H."/>
            <person name="Xiong C."/>
            <person name="Li S."/>
            <person name="Yu J."/>
            <person name="Hong S."/>
            <person name="Yu X."/>
            <person name="Zou P."/>
            <person name="Chen C."/>
            <person name="Chang X."/>
            <person name="Wang W."/>
            <person name="Lv Y."/>
            <person name="Sun Y."/>
            <person name="Ma L."/>
            <person name="Shen B."/>
            <person name="Zhu C."/>
        </authorList>
    </citation>
    <scope>NUCLEOTIDE SEQUENCE [LARGE SCALE GENOMIC DNA]</scope>
</reference>
<dbReference type="EMBL" id="KE525327">
    <property type="protein sequence ID" value="KFB47119.1"/>
    <property type="molecule type" value="Genomic_DNA"/>
</dbReference>
<evidence type="ECO:0000313" key="2">
    <source>
        <dbReference type="EnsemblMetazoa" id="ASIC015168-PA"/>
    </source>
</evidence>
<protein>
    <submittedName>
        <fullName evidence="1 2">Putative N-acetylmuramoyl-L-alanine amidase</fullName>
    </submittedName>
</protein>
<organism evidence="1">
    <name type="scientific">Anopheles sinensis</name>
    <name type="common">Mosquito</name>
    <dbReference type="NCBI Taxonomy" id="74873"/>
    <lineage>
        <taxon>Eukaryota</taxon>
        <taxon>Metazoa</taxon>
        <taxon>Ecdysozoa</taxon>
        <taxon>Arthropoda</taxon>
        <taxon>Hexapoda</taxon>
        <taxon>Insecta</taxon>
        <taxon>Pterygota</taxon>
        <taxon>Neoptera</taxon>
        <taxon>Endopterygota</taxon>
        <taxon>Diptera</taxon>
        <taxon>Nematocera</taxon>
        <taxon>Culicoidea</taxon>
        <taxon>Culicidae</taxon>
        <taxon>Anophelinae</taxon>
        <taxon>Anopheles</taxon>
    </lineage>
</organism>
<accession>A0A084WA75</accession>